<evidence type="ECO:0000256" key="3">
    <source>
        <dbReference type="ARBA" id="ARBA00022692"/>
    </source>
</evidence>
<dbReference type="GO" id="GO:0004984">
    <property type="term" value="F:olfactory receptor activity"/>
    <property type="evidence" value="ECO:0007669"/>
    <property type="project" value="InterPro"/>
</dbReference>
<keyword evidence="4" id="KW-0552">Olfaction</keyword>
<gene>
    <name evidence="10" type="primary">OR132</name>
</gene>
<name>A0A7G8Z9F1_9HYME</name>
<keyword evidence="5 9" id="KW-1133">Transmembrane helix</keyword>
<dbReference type="EMBL" id="MT671072">
    <property type="protein sequence ID" value="QNL15076.1"/>
    <property type="molecule type" value="mRNA"/>
</dbReference>
<evidence type="ECO:0000256" key="7">
    <source>
        <dbReference type="ARBA" id="ARBA00023170"/>
    </source>
</evidence>
<evidence type="ECO:0000256" key="9">
    <source>
        <dbReference type="SAM" id="Phobius"/>
    </source>
</evidence>
<evidence type="ECO:0000256" key="2">
    <source>
        <dbReference type="ARBA" id="ARBA00022606"/>
    </source>
</evidence>
<dbReference type="InterPro" id="IPR004117">
    <property type="entry name" value="7tm6_olfct_rcpt"/>
</dbReference>
<dbReference type="GO" id="GO:0005549">
    <property type="term" value="F:odorant binding"/>
    <property type="evidence" value="ECO:0007669"/>
    <property type="project" value="InterPro"/>
</dbReference>
<keyword evidence="8" id="KW-0807">Transducer</keyword>
<reference evidence="10" key="1">
    <citation type="submission" date="2020-06" db="EMBL/GenBank/DDBJ databases">
        <authorList>
            <person name="Sheng S."/>
        </authorList>
    </citation>
    <scope>NUCLEOTIDE SEQUENCE</scope>
    <source>
        <tissue evidence="10">Antenna</tissue>
    </source>
</reference>
<keyword evidence="3 9" id="KW-0812">Transmembrane</keyword>
<accession>A0A7G8Z9F1</accession>
<feature type="transmembrane region" description="Helical" evidence="9">
    <location>
        <begin position="48"/>
        <end position="67"/>
    </location>
</feature>
<evidence type="ECO:0000256" key="6">
    <source>
        <dbReference type="ARBA" id="ARBA00023136"/>
    </source>
</evidence>
<organism evidence="10">
    <name type="scientific">Aulacocentrum confusum</name>
    <dbReference type="NCBI Taxonomy" id="2767324"/>
    <lineage>
        <taxon>Eukaryota</taxon>
        <taxon>Metazoa</taxon>
        <taxon>Ecdysozoa</taxon>
        <taxon>Arthropoda</taxon>
        <taxon>Hexapoda</taxon>
        <taxon>Insecta</taxon>
        <taxon>Pterygota</taxon>
        <taxon>Neoptera</taxon>
        <taxon>Endopterygota</taxon>
        <taxon>Hymenoptera</taxon>
        <taxon>Apocrita</taxon>
        <taxon>Ichneumonoidea</taxon>
        <taxon>Braconidae</taxon>
        <taxon>Macrocentrinae</taxon>
        <taxon>Aulacocentrum</taxon>
    </lineage>
</organism>
<evidence type="ECO:0000256" key="5">
    <source>
        <dbReference type="ARBA" id="ARBA00022989"/>
    </source>
</evidence>
<sequence>MAATAIFFVIEPLLPQIIVYIMKSNATIPLRYPAPIYWIGLDMEKNYILIWCVSSFSIFVIAAIICATDTTLIFQLQHCCGLFAVVSYQIKNPPKSLLYEEESQSYRYEDAQYQHYIMCIKNHKRAIEYVN</sequence>
<comment type="subcellular location">
    <subcellularLocation>
        <location evidence="1">Membrane</location>
        <topology evidence="1">Multi-pass membrane protein</topology>
    </subcellularLocation>
</comment>
<evidence type="ECO:0000256" key="1">
    <source>
        <dbReference type="ARBA" id="ARBA00004141"/>
    </source>
</evidence>
<keyword evidence="6 9" id="KW-0472">Membrane</keyword>
<evidence type="ECO:0000256" key="8">
    <source>
        <dbReference type="ARBA" id="ARBA00023224"/>
    </source>
</evidence>
<dbReference type="GO" id="GO:0016020">
    <property type="term" value="C:membrane"/>
    <property type="evidence" value="ECO:0007669"/>
    <property type="project" value="UniProtKB-SubCell"/>
</dbReference>
<dbReference type="AlphaFoldDB" id="A0A7G8Z9F1"/>
<dbReference type="Pfam" id="PF02949">
    <property type="entry name" value="7tm_6"/>
    <property type="match status" value="1"/>
</dbReference>
<protein>
    <submittedName>
        <fullName evidence="10">Olfactory receptor 132</fullName>
    </submittedName>
</protein>
<proteinExistence type="evidence at transcript level"/>
<evidence type="ECO:0000313" key="10">
    <source>
        <dbReference type="EMBL" id="QNL15076.1"/>
    </source>
</evidence>
<keyword evidence="2" id="KW-0716">Sensory transduction</keyword>
<evidence type="ECO:0000256" key="4">
    <source>
        <dbReference type="ARBA" id="ARBA00022725"/>
    </source>
</evidence>
<keyword evidence="7 10" id="KW-0675">Receptor</keyword>
<dbReference type="GO" id="GO:0007165">
    <property type="term" value="P:signal transduction"/>
    <property type="evidence" value="ECO:0007669"/>
    <property type="project" value="UniProtKB-KW"/>
</dbReference>